<protein>
    <submittedName>
        <fullName evidence="7">Flavoprotein</fullName>
    </submittedName>
</protein>
<dbReference type="GO" id="GO:0046210">
    <property type="term" value="P:nitric oxide catabolic process"/>
    <property type="evidence" value="ECO:0007669"/>
    <property type="project" value="TreeGrafter"/>
</dbReference>
<dbReference type="GO" id="GO:0020037">
    <property type="term" value="F:heme binding"/>
    <property type="evidence" value="ECO:0007669"/>
    <property type="project" value="InterPro"/>
</dbReference>
<evidence type="ECO:0000313" key="7">
    <source>
        <dbReference type="EMBL" id="NDK91728.1"/>
    </source>
</evidence>
<reference evidence="7 8" key="1">
    <citation type="submission" date="2020-01" db="EMBL/GenBank/DDBJ databases">
        <title>Investigation of new actinobacteria for the biodesulphurisation of diesel fuel.</title>
        <authorList>
            <person name="Athi Narayanan S.M."/>
        </authorList>
    </citation>
    <scope>NUCLEOTIDE SEQUENCE [LARGE SCALE GENOMIC DNA]</scope>
    <source>
        <strain evidence="7 8">213E</strain>
    </source>
</reference>
<gene>
    <name evidence="7" type="ORF">GYA93_19430</name>
</gene>
<dbReference type="Pfam" id="PF00042">
    <property type="entry name" value="Globin"/>
    <property type="match status" value="1"/>
</dbReference>
<evidence type="ECO:0000256" key="3">
    <source>
        <dbReference type="ARBA" id="ARBA00022723"/>
    </source>
</evidence>
<dbReference type="PANTHER" id="PTHR43396:SF3">
    <property type="entry name" value="FLAVOHEMOPROTEIN"/>
    <property type="match status" value="1"/>
</dbReference>
<dbReference type="GO" id="GO:0071949">
    <property type="term" value="F:FAD binding"/>
    <property type="evidence" value="ECO:0007669"/>
    <property type="project" value="TreeGrafter"/>
</dbReference>
<name>A0A7K3LTX5_9ACTN</name>
<dbReference type="PROSITE" id="PS01033">
    <property type="entry name" value="GLOBIN"/>
    <property type="match status" value="1"/>
</dbReference>
<dbReference type="GO" id="GO:0019825">
    <property type="term" value="F:oxygen binding"/>
    <property type="evidence" value="ECO:0007669"/>
    <property type="project" value="InterPro"/>
</dbReference>
<evidence type="ECO:0000256" key="2">
    <source>
        <dbReference type="ARBA" id="ARBA00022621"/>
    </source>
</evidence>
<dbReference type="RefSeq" id="WP_059037683.1">
    <property type="nucleotide sequence ID" value="NZ_JAADZU010000081.1"/>
</dbReference>
<dbReference type="AlphaFoldDB" id="A0A7K3LTX5"/>
<dbReference type="GO" id="GO:0071500">
    <property type="term" value="P:cellular response to nitrosative stress"/>
    <property type="evidence" value="ECO:0007669"/>
    <property type="project" value="TreeGrafter"/>
</dbReference>
<dbReference type="EMBL" id="JAADZU010000081">
    <property type="protein sequence ID" value="NDK91728.1"/>
    <property type="molecule type" value="Genomic_DNA"/>
</dbReference>
<dbReference type="Proteomes" id="UP000466307">
    <property type="component" value="Unassembled WGS sequence"/>
</dbReference>
<sequence length="138" mass="15065">MDKDLLSHSLSLVDLPDDGLTVRFYDILFERYPAVQPMFTRGTRLQASMLRTAVIAVVDHLDDPEWLTTTLGAMGRRHAALGVTEPMYGAVAECMIAAMSEIGGQDWSPEMTDAWTEALTAVASLMLAGYPEEEEGAA</sequence>
<keyword evidence="2 5" id="KW-0561">Oxygen transport</keyword>
<dbReference type="GO" id="GO:0008941">
    <property type="term" value="F:nitric oxide dioxygenase NAD(P)H activity"/>
    <property type="evidence" value="ECO:0007669"/>
    <property type="project" value="TreeGrafter"/>
</dbReference>
<comment type="similarity">
    <text evidence="5">Belongs to the globin family.</text>
</comment>
<comment type="caution">
    <text evidence="7">The sequence shown here is derived from an EMBL/GenBank/DDBJ whole genome shotgun (WGS) entry which is preliminary data.</text>
</comment>
<evidence type="ECO:0000259" key="6">
    <source>
        <dbReference type="PROSITE" id="PS01033"/>
    </source>
</evidence>
<evidence type="ECO:0000256" key="4">
    <source>
        <dbReference type="ARBA" id="ARBA00023004"/>
    </source>
</evidence>
<evidence type="ECO:0000256" key="5">
    <source>
        <dbReference type="RuleBase" id="RU000356"/>
    </source>
</evidence>
<accession>A0A7K3LTX5</accession>
<organism evidence="7 8">
    <name type="scientific">Gordonia desulfuricans</name>
    <dbReference type="NCBI Taxonomy" id="89051"/>
    <lineage>
        <taxon>Bacteria</taxon>
        <taxon>Bacillati</taxon>
        <taxon>Actinomycetota</taxon>
        <taxon>Actinomycetes</taxon>
        <taxon>Mycobacteriales</taxon>
        <taxon>Gordoniaceae</taxon>
        <taxon>Gordonia</taxon>
    </lineage>
</organism>
<feature type="domain" description="Globin" evidence="6">
    <location>
        <begin position="1"/>
        <end position="131"/>
    </location>
</feature>
<keyword evidence="4" id="KW-0408">Iron</keyword>
<keyword evidence="8" id="KW-1185">Reference proteome</keyword>
<dbReference type="InterPro" id="IPR009050">
    <property type="entry name" value="Globin-like_sf"/>
</dbReference>
<evidence type="ECO:0000256" key="1">
    <source>
        <dbReference type="ARBA" id="ARBA00022617"/>
    </source>
</evidence>
<keyword evidence="3" id="KW-0479">Metal-binding</keyword>
<keyword evidence="1 5" id="KW-0349">Heme</keyword>
<dbReference type="SUPFAM" id="SSF46458">
    <property type="entry name" value="Globin-like"/>
    <property type="match status" value="1"/>
</dbReference>
<dbReference type="InterPro" id="IPR012292">
    <property type="entry name" value="Globin/Proto"/>
</dbReference>
<proteinExistence type="inferred from homology"/>
<dbReference type="GO" id="GO:0046872">
    <property type="term" value="F:metal ion binding"/>
    <property type="evidence" value="ECO:0007669"/>
    <property type="project" value="UniProtKB-KW"/>
</dbReference>
<dbReference type="PANTHER" id="PTHR43396">
    <property type="entry name" value="FLAVOHEMOPROTEIN"/>
    <property type="match status" value="1"/>
</dbReference>
<keyword evidence="5" id="KW-0813">Transport</keyword>
<dbReference type="Gene3D" id="1.10.490.10">
    <property type="entry name" value="Globins"/>
    <property type="match status" value="1"/>
</dbReference>
<dbReference type="InterPro" id="IPR000971">
    <property type="entry name" value="Globin"/>
</dbReference>
<evidence type="ECO:0000313" key="8">
    <source>
        <dbReference type="Proteomes" id="UP000466307"/>
    </source>
</evidence>
<dbReference type="GO" id="GO:0005344">
    <property type="term" value="F:oxygen carrier activity"/>
    <property type="evidence" value="ECO:0007669"/>
    <property type="project" value="UniProtKB-KW"/>
</dbReference>